<dbReference type="AlphaFoldDB" id="A0A0F7G0P9"/>
<dbReference type="RefSeq" id="WP_030738057.1">
    <property type="nucleotide sequence ID" value="NZ_CP009922.3"/>
</dbReference>
<protein>
    <submittedName>
        <fullName evidence="6">Transcriptional regulator, lysR-family</fullName>
    </submittedName>
</protein>
<gene>
    <name evidence="6" type="ORF">SXIM_54490</name>
</gene>
<dbReference type="STRING" id="408015.SXIM_54490"/>
<evidence type="ECO:0000256" key="4">
    <source>
        <dbReference type="ARBA" id="ARBA00023163"/>
    </source>
</evidence>
<dbReference type="Pfam" id="PF03466">
    <property type="entry name" value="LysR_substrate"/>
    <property type="match status" value="1"/>
</dbReference>
<dbReference type="GO" id="GO:0003677">
    <property type="term" value="F:DNA binding"/>
    <property type="evidence" value="ECO:0007669"/>
    <property type="project" value="UniProtKB-KW"/>
</dbReference>
<evidence type="ECO:0000256" key="3">
    <source>
        <dbReference type="ARBA" id="ARBA00023125"/>
    </source>
</evidence>
<reference evidence="6" key="1">
    <citation type="submission" date="2019-08" db="EMBL/GenBank/DDBJ databases">
        <title>Complete genome sequence of a mangrove-derived Streptomyces xiamenensis.</title>
        <authorList>
            <person name="Xu J."/>
        </authorList>
    </citation>
    <scope>NUCLEOTIDE SEQUENCE</scope>
    <source>
        <strain evidence="6">318</strain>
    </source>
</reference>
<evidence type="ECO:0000259" key="5">
    <source>
        <dbReference type="PROSITE" id="PS50931"/>
    </source>
</evidence>
<dbReference type="PANTHER" id="PTHR30118:SF15">
    <property type="entry name" value="TRANSCRIPTIONAL REGULATORY PROTEIN"/>
    <property type="match status" value="1"/>
</dbReference>
<dbReference type="InterPro" id="IPR050389">
    <property type="entry name" value="LysR-type_TF"/>
</dbReference>
<dbReference type="PATRIC" id="fig|408015.6.peg.5517"/>
<evidence type="ECO:0000256" key="2">
    <source>
        <dbReference type="ARBA" id="ARBA00023015"/>
    </source>
</evidence>
<dbReference type="GO" id="GO:0003700">
    <property type="term" value="F:DNA-binding transcription factor activity"/>
    <property type="evidence" value="ECO:0007669"/>
    <property type="project" value="InterPro"/>
</dbReference>
<evidence type="ECO:0000313" key="6">
    <source>
        <dbReference type="EMBL" id="AKG46833.1"/>
    </source>
</evidence>
<keyword evidence="4" id="KW-0804">Transcription</keyword>
<dbReference type="InterPro" id="IPR036390">
    <property type="entry name" value="WH_DNA-bd_sf"/>
</dbReference>
<dbReference type="SUPFAM" id="SSF46785">
    <property type="entry name" value="Winged helix' DNA-binding domain"/>
    <property type="match status" value="1"/>
</dbReference>
<keyword evidence="7" id="KW-1185">Reference proteome</keyword>
<dbReference type="PANTHER" id="PTHR30118">
    <property type="entry name" value="HTH-TYPE TRANSCRIPTIONAL REGULATOR LEUO-RELATED"/>
    <property type="match status" value="1"/>
</dbReference>
<accession>A0A0F7G0P9</accession>
<dbReference type="InterPro" id="IPR005119">
    <property type="entry name" value="LysR_subst-bd"/>
</dbReference>
<dbReference type="InterPro" id="IPR000847">
    <property type="entry name" value="LysR_HTH_N"/>
</dbReference>
<dbReference type="CDD" id="cd08417">
    <property type="entry name" value="PBP2_Nitroaromatics_like"/>
    <property type="match status" value="1"/>
</dbReference>
<keyword evidence="3" id="KW-0238">DNA-binding</keyword>
<feature type="domain" description="HTH lysR-type" evidence="5">
    <location>
        <begin position="6"/>
        <end position="63"/>
    </location>
</feature>
<dbReference type="Pfam" id="PF00126">
    <property type="entry name" value="HTH_1"/>
    <property type="match status" value="1"/>
</dbReference>
<evidence type="ECO:0000256" key="1">
    <source>
        <dbReference type="ARBA" id="ARBA00009437"/>
    </source>
</evidence>
<name>A0A0F7G0P9_9ACTN</name>
<evidence type="ECO:0000313" key="7">
    <source>
        <dbReference type="Proteomes" id="UP000034034"/>
    </source>
</evidence>
<dbReference type="KEGG" id="sxi:SXIM_54490"/>
<keyword evidence="2" id="KW-0805">Transcription regulation</keyword>
<dbReference type="InterPro" id="IPR037402">
    <property type="entry name" value="YidZ_PBP2"/>
</dbReference>
<organism evidence="6 7">
    <name type="scientific">Streptomyces xiamenensis</name>
    <dbReference type="NCBI Taxonomy" id="408015"/>
    <lineage>
        <taxon>Bacteria</taxon>
        <taxon>Bacillati</taxon>
        <taxon>Actinomycetota</taxon>
        <taxon>Actinomycetes</taxon>
        <taxon>Kitasatosporales</taxon>
        <taxon>Streptomycetaceae</taxon>
        <taxon>Streptomyces</taxon>
    </lineage>
</organism>
<dbReference type="PROSITE" id="PS50931">
    <property type="entry name" value="HTH_LYSR"/>
    <property type="match status" value="1"/>
</dbReference>
<dbReference type="EMBL" id="CP009922">
    <property type="protein sequence ID" value="AKG46833.1"/>
    <property type="molecule type" value="Genomic_DNA"/>
</dbReference>
<proteinExistence type="inferred from homology"/>
<dbReference type="Gene3D" id="1.10.10.10">
    <property type="entry name" value="Winged helix-like DNA-binding domain superfamily/Winged helix DNA-binding domain"/>
    <property type="match status" value="1"/>
</dbReference>
<sequence>MLSRSVDLHLLVQLDALLAERSVTGAARRLGQSQPTLSGALAKLRRHFDDQLLVRSGGERQLTPLGAQLRPLTEAALESAERVLTSTARFDPAVSTREFTVVTSDYGGATVLPSLLRVIGERSGGVRVRQIPITVSGLEEGLHTLRSVDALLMPRGVVRGLPHLDLFHDEWVCVVSAGNRHVGEEFTLHHAQQLPCVLLSNAPPGGSLSAATTSPANQLEMLGVHLQVVASVNSFLVIPLLLADSDRFALLPRSLVRLVHPDAGLRVLPCPFEAVPLVEAAWWHPVHENDAGHRWFRQCLGRVAAELRGSETS</sequence>
<dbReference type="InterPro" id="IPR036388">
    <property type="entry name" value="WH-like_DNA-bd_sf"/>
</dbReference>
<comment type="similarity">
    <text evidence="1">Belongs to the LysR transcriptional regulatory family.</text>
</comment>
<dbReference type="HOGENOM" id="CLU_039613_39_0_11"/>
<dbReference type="SUPFAM" id="SSF53850">
    <property type="entry name" value="Periplasmic binding protein-like II"/>
    <property type="match status" value="1"/>
</dbReference>
<dbReference type="Gene3D" id="3.40.190.10">
    <property type="entry name" value="Periplasmic binding protein-like II"/>
    <property type="match status" value="2"/>
</dbReference>
<dbReference type="Proteomes" id="UP000034034">
    <property type="component" value="Chromosome"/>
</dbReference>